<dbReference type="InterPro" id="IPR050210">
    <property type="entry name" value="tRNA_Adenine-N(6)_MTase"/>
</dbReference>
<dbReference type="AlphaFoldDB" id="A0A810PTB7"/>
<geneLocation type="plasmid" evidence="3 4">
    <name>pMM35_01</name>
</geneLocation>
<dbReference type="Gene3D" id="3.40.50.150">
    <property type="entry name" value="Vaccinia Virus protein VP39"/>
    <property type="match status" value="1"/>
</dbReference>
<name>A0A810PTB7_9FIRM</name>
<dbReference type="GO" id="GO:0008170">
    <property type="term" value="F:N-methyltransferase activity"/>
    <property type="evidence" value="ECO:0007669"/>
    <property type="project" value="UniProtKB-ARBA"/>
</dbReference>
<keyword evidence="1" id="KW-0175">Coiled coil</keyword>
<dbReference type="SUPFAM" id="SSF53335">
    <property type="entry name" value="S-adenosyl-L-methionine-dependent methyltransferases"/>
    <property type="match status" value="1"/>
</dbReference>
<feature type="coiled-coil region" evidence="1">
    <location>
        <begin position="70"/>
        <end position="97"/>
    </location>
</feature>
<reference evidence="3" key="1">
    <citation type="submission" date="2020-09" db="EMBL/GenBank/DDBJ databases">
        <title>New species isolated from human feces.</title>
        <authorList>
            <person name="Kitahara M."/>
            <person name="Shigeno Y."/>
            <person name="Shime M."/>
            <person name="Matsumoto Y."/>
            <person name="Nakamura S."/>
            <person name="Motooka D."/>
            <person name="Fukuoka S."/>
            <person name="Nishikawa H."/>
            <person name="Benno Y."/>
        </authorList>
    </citation>
    <scope>NUCLEOTIDE SEQUENCE</scope>
    <source>
        <strain evidence="3">MM35</strain>
        <plasmid evidence="3">pMM35_01</plasmid>
    </source>
</reference>
<proteinExistence type="predicted"/>
<dbReference type="EMBL" id="AP023416">
    <property type="protein sequence ID" value="BCK79689.1"/>
    <property type="molecule type" value="Genomic_DNA"/>
</dbReference>
<dbReference type="PROSITE" id="PS00092">
    <property type="entry name" value="N6_MTASE"/>
    <property type="match status" value="1"/>
</dbReference>
<protein>
    <submittedName>
        <fullName evidence="3">O-methyltransferase</fullName>
    </submittedName>
</protein>
<evidence type="ECO:0000313" key="4">
    <source>
        <dbReference type="Proteomes" id="UP000681343"/>
    </source>
</evidence>
<dbReference type="KEGG" id="vfa:MM35RIKEN_18810"/>
<dbReference type="PANTHER" id="PTHR47739:SF1">
    <property type="entry name" value="TRNA1(VAL) (ADENINE(37)-N6)-METHYLTRANSFERASE"/>
    <property type="match status" value="1"/>
</dbReference>
<sequence length="241" mass="26136">MVKQDQLWPGGFRFFFDDGLFQPGTDSFLLGSFPRLRRGARVCDLGAGTGLLGLLLLAREPSLQVTNVELQEAAVELARQNAALNGLSDRVANLRVDLRDKTRLPPAGTFDLVVSNPPYFDAARGAVAKGTERGLARADCTCTLPQLCAAAARLLRHGGSFCLVFRVERMAELFACLQSCTLEPKRLRLVQNTAQSAPKLLLLEARKGGKPGLSVAAPLLLRGPDGGESEELAQIYFRDKE</sequence>
<keyword evidence="3" id="KW-0614">Plasmid</keyword>
<dbReference type="InterPro" id="IPR029063">
    <property type="entry name" value="SAM-dependent_MTases_sf"/>
</dbReference>
<feature type="domain" description="Methyltransferase small" evidence="2">
    <location>
        <begin position="27"/>
        <end position="166"/>
    </location>
</feature>
<dbReference type="Pfam" id="PF05175">
    <property type="entry name" value="MTS"/>
    <property type="match status" value="1"/>
</dbReference>
<evidence type="ECO:0000259" key="2">
    <source>
        <dbReference type="Pfam" id="PF05175"/>
    </source>
</evidence>
<dbReference type="RefSeq" id="WP_212821410.1">
    <property type="nucleotide sequence ID" value="NZ_AP023416.1"/>
</dbReference>
<dbReference type="GO" id="GO:0003676">
    <property type="term" value="F:nucleic acid binding"/>
    <property type="evidence" value="ECO:0007669"/>
    <property type="project" value="InterPro"/>
</dbReference>
<dbReference type="Proteomes" id="UP000681343">
    <property type="component" value="Plasmid pMM35_01"/>
</dbReference>
<dbReference type="InterPro" id="IPR002052">
    <property type="entry name" value="DNA_methylase_N6_adenine_CS"/>
</dbReference>
<dbReference type="InterPro" id="IPR007848">
    <property type="entry name" value="Small_mtfrase_dom"/>
</dbReference>
<dbReference type="PANTHER" id="PTHR47739">
    <property type="entry name" value="TRNA1(VAL) (ADENINE(37)-N6)-METHYLTRANSFERASE"/>
    <property type="match status" value="1"/>
</dbReference>
<dbReference type="GO" id="GO:0008757">
    <property type="term" value="F:S-adenosylmethionine-dependent methyltransferase activity"/>
    <property type="evidence" value="ECO:0007669"/>
    <property type="project" value="UniProtKB-ARBA"/>
</dbReference>
<evidence type="ECO:0000256" key="1">
    <source>
        <dbReference type="SAM" id="Coils"/>
    </source>
</evidence>
<dbReference type="GO" id="GO:0032259">
    <property type="term" value="P:methylation"/>
    <property type="evidence" value="ECO:0007669"/>
    <property type="project" value="InterPro"/>
</dbReference>
<evidence type="ECO:0000313" key="3">
    <source>
        <dbReference type="EMBL" id="BCK79689.1"/>
    </source>
</evidence>
<gene>
    <name evidence="3" type="ORF">MM35RIKEN_18810</name>
</gene>
<accession>A0A810PTB7</accession>
<keyword evidence="4" id="KW-1185">Reference proteome</keyword>
<organism evidence="3 4">
    <name type="scientific">Vescimonas fastidiosa</name>
    <dbReference type="NCBI Taxonomy" id="2714353"/>
    <lineage>
        <taxon>Bacteria</taxon>
        <taxon>Bacillati</taxon>
        <taxon>Bacillota</taxon>
        <taxon>Clostridia</taxon>
        <taxon>Eubacteriales</taxon>
        <taxon>Oscillospiraceae</taxon>
        <taxon>Vescimonas</taxon>
    </lineage>
</organism>